<keyword evidence="13 16" id="KW-0472">Membrane</keyword>
<comment type="caution">
    <text evidence="18">The sequence shown here is derived from an EMBL/GenBank/DDBJ whole genome shotgun (WGS) entry which is preliminary data.</text>
</comment>
<comment type="similarity">
    <text evidence="4 16 17">Belongs to the OadG family.</text>
</comment>
<evidence type="ECO:0000313" key="19">
    <source>
        <dbReference type="Proteomes" id="UP000257039"/>
    </source>
</evidence>
<comment type="function">
    <text evidence="2 16 17">Catalyzes the decarboxylation of oxaloacetate coupled to Na(+) translocation.</text>
</comment>
<evidence type="ECO:0000256" key="2">
    <source>
        <dbReference type="ARBA" id="ARBA00003002"/>
    </source>
</evidence>
<keyword evidence="10 16" id="KW-1133">Transmembrane helix</keyword>
<keyword evidence="11 16" id="KW-0915">Sodium</keyword>
<evidence type="ECO:0000256" key="16">
    <source>
        <dbReference type="HAMAP-Rule" id="MF_00404"/>
    </source>
</evidence>
<dbReference type="GO" id="GO:0005886">
    <property type="term" value="C:plasma membrane"/>
    <property type="evidence" value="ECO:0007669"/>
    <property type="project" value="UniProtKB-SubCell"/>
</dbReference>
<dbReference type="InterPro" id="IPR023424">
    <property type="entry name" value="OadG"/>
</dbReference>
<evidence type="ECO:0000256" key="1">
    <source>
        <dbReference type="ARBA" id="ARBA00001959"/>
    </source>
</evidence>
<dbReference type="RefSeq" id="WP_094787801.1">
    <property type="nucleotide sequence ID" value="NZ_NDXW01000001.1"/>
</dbReference>
<evidence type="ECO:0000256" key="13">
    <source>
        <dbReference type="ARBA" id="ARBA00023136"/>
    </source>
</evidence>
<evidence type="ECO:0000256" key="11">
    <source>
        <dbReference type="ARBA" id="ARBA00023053"/>
    </source>
</evidence>
<keyword evidence="7 16" id="KW-1003">Cell membrane</keyword>
<dbReference type="HAMAP" id="MF_00404">
    <property type="entry name" value="OadG"/>
    <property type="match status" value="1"/>
</dbReference>
<dbReference type="GO" id="GO:0015451">
    <property type="term" value="F:decarboxylation-driven active transmembrane transporter activity"/>
    <property type="evidence" value="ECO:0007669"/>
    <property type="project" value="UniProtKB-EC"/>
</dbReference>
<sequence>MTPAELMTEGLYLMLLGMGFVFVFLTLLVYATEFMSAVVQKFFPEKIMPAKLAKASPVPTDAEDTQLIAVISAAIQQYRKMHTDRD</sequence>
<evidence type="ECO:0000256" key="9">
    <source>
        <dbReference type="ARBA" id="ARBA00022967"/>
    </source>
</evidence>
<dbReference type="AlphaFoldDB" id="A0A4V1INS0"/>
<evidence type="ECO:0000256" key="17">
    <source>
        <dbReference type="RuleBase" id="RU004278"/>
    </source>
</evidence>
<keyword evidence="9 16" id="KW-1278">Translocase</keyword>
<evidence type="ECO:0000256" key="8">
    <source>
        <dbReference type="ARBA" id="ARBA00022692"/>
    </source>
</evidence>
<evidence type="ECO:0000256" key="15">
    <source>
        <dbReference type="ARBA" id="ARBA00048176"/>
    </source>
</evidence>
<feature type="transmembrane region" description="Helical" evidence="16 17">
    <location>
        <begin position="12"/>
        <end position="31"/>
    </location>
</feature>
<dbReference type="EC" id="7.2.4.2" evidence="16"/>
<evidence type="ECO:0000256" key="5">
    <source>
        <dbReference type="ARBA" id="ARBA00011869"/>
    </source>
</evidence>
<keyword evidence="6 16" id="KW-0813">Transport</keyword>
<dbReference type="Pfam" id="PF04277">
    <property type="entry name" value="OAD_gamma"/>
    <property type="match status" value="1"/>
</dbReference>
<comment type="catalytic activity">
    <reaction evidence="15 16 17">
        <text>oxaloacetate + 2 Na(+)(in) + H(+) = pyruvate + 2 Na(+)(out) + CO2</text>
        <dbReference type="Rhea" id="RHEA:57724"/>
        <dbReference type="ChEBI" id="CHEBI:15361"/>
        <dbReference type="ChEBI" id="CHEBI:15378"/>
        <dbReference type="ChEBI" id="CHEBI:16452"/>
        <dbReference type="ChEBI" id="CHEBI:16526"/>
        <dbReference type="ChEBI" id="CHEBI:29101"/>
        <dbReference type="EC" id="7.2.4.2"/>
    </reaction>
</comment>
<name>A0A4V1INS0_9GAMM</name>
<comment type="cofactor">
    <cofactor evidence="1 16 17">
        <name>Na(+)</name>
        <dbReference type="ChEBI" id="CHEBI:29101"/>
    </cofactor>
</comment>
<keyword evidence="12 16" id="KW-0406">Ion transport</keyword>
<protein>
    <recommendedName>
        <fullName evidence="16">Probable oxaloacetate decarboxylase gamma chain</fullName>
        <ecNumber evidence="16">7.2.4.2</ecNumber>
    </recommendedName>
</protein>
<evidence type="ECO:0000256" key="3">
    <source>
        <dbReference type="ARBA" id="ARBA00004162"/>
    </source>
</evidence>
<evidence type="ECO:0000256" key="4">
    <source>
        <dbReference type="ARBA" id="ARBA00005844"/>
    </source>
</evidence>
<dbReference type="EMBL" id="NDXW01000001">
    <property type="protein sequence ID" value="RDH44701.1"/>
    <property type="molecule type" value="Genomic_DNA"/>
</dbReference>
<reference evidence="18 19" key="1">
    <citation type="submission" date="2017-04" db="EMBL/GenBank/DDBJ databases">
        <title>Draft genome sequence of Zooshikella ganghwensis VG4 isolated from Red Sea sediments.</title>
        <authorList>
            <person name="Rehman Z."/>
            <person name="Alam I."/>
            <person name="Kamau A."/>
            <person name="Bajic V."/>
            <person name="Leiknes T."/>
        </authorList>
    </citation>
    <scope>NUCLEOTIDE SEQUENCE [LARGE SCALE GENOMIC DNA]</scope>
    <source>
        <strain evidence="18 19">VG4</strain>
    </source>
</reference>
<accession>A0A4V1INS0</accession>
<dbReference type="NCBIfam" id="TIGR01195">
    <property type="entry name" value="oadG_fam"/>
    <property type="match status" value="1"/>
</dbReference>
<dbReference type="GO" id="GO:0008948">
    <property type="term" value="F:oxaloacetate decarboxylase activity"/>
    <property type="evidence" value="ECO:0007669"/>
    <property type="project" value="UniProtKB-UniRule"/>
</dbReference>
<comment type="subcellular location">
    <subcellularLocation>
        <location evidence="3 16 17">Cell membrane</location>
        <topology evidence="3 16 17">Single-pass membrane protein</topology>
    </subcellularLocation>
</comment>
<keyword evidence="19" id="KW-1185">Reference proteome</keyword>
<evidence type="ECO:0000256" key="12">
    <source>
        <dbReference type="ARBA" id="ARBA00023065"/>
    </source>
</evidence>
<dbReference type="GO" id="GO:0015081">
    <property type="term" value="F:sodium ion transmembrane transporter activity"/>
    <property type="evidence" value="ECO:0007669"/>
    <property type="project" value="UniProtKB-UniRule"/>
</dbReference>
<dbReference type="GO" id="GO:0036376">
    <property type="term" value="P:sodium ion export across plasma membrane"/>
    <property type="evidence" value="ECO:0007669"/>
    <property type="project" value="InterPro"/>
</dbReference>
<comment type="subunit">
    <text evidence="5 16">Heterotrimer of an alpha, a beta and a gamma subunit.</text>
</comment>
<evidence type="ECO:0000313" key="18">
    <source>
        <dbReference type="EMBL" id="RDH44701.1"/>
    </source>
</evidence>
<keyword evidence="8 16" id="KW-0812">Transmembrane</keyword>
<organism evidence="18 19">
    <name type="scientific">Zooshikella ganghwensis</name>
    <dbReference type="NCBI Taxonomy" id="202772"/>
    <lineage>
        <taxon>Bacteria</taxon>
        <taxon>Pseudomonadati</taxon>
        <taxon>Pseudomonadota</taxon>
        <taxon>Gammaproteobacteria</taxon>
        <taxon>Oceanospirillales</taxon>
        <taxon>Zooshikellaceae</taxon>
        <taxon>Zooshikella</taxon>
    </lineage>
</organism>
<dbReference type="InterPro" id="IPR005899">
    <property type="entry name" value="Na_pump_deCOase"/>
</dbReference>
<keyword evidence="14 16" id="KW-0739">Sodium transport</keyword>
<gene>
    <name evidence="16" type="primary">oadG</name>
    <name evidence="18" type="ORF">B9G39_15370</name>
</gene>
<evidence type="ECO:0000256" key="10">
    <source>
        <dbReference type="ARBA" id="ARBA00022989"/>
    </source>
</evidence>
<dbReference type="Proteomes" id="UP000257039">
    <property type="component" value="Unassembled WGS sequence"/>
</dbReference>
<proteinExistence type="inferred from homology"/>
<evidence type="ECO:0000256" key="14">
    <source>
        <dbReference type="ARBA" id="ARBA00023201"/>
    </source>
</evidence>
<evidence type="ECO:0000256" key="7">
    <source>
        <dbReference type="ARBA" id="ARBA00022475"/>
    </source>
</evidence>
<evidence type="ECO:0000256" key="6">
    <source>
        <dbReference type="ARBA" id="ARBA00022448"/>
    </source>
</evidence>